<keyword evidence="3" id="KW-0408">Iron</keyword>
<dbReference type="AlphaFoldDB" id="A0A841K3L6"/>
<feature type="domain" description="HhH-GPD" evidence="5">
    <location>
        <begin position="42"/>
        <end position="205"/>
    </location>
</feature>
<evidence type="ECO:0000256" key="3">
    <source>
        <dbReference type="ARBA" id="ARBA00023004"/>
    </source>
</evidence>
<keyword evidence="6" id="KW-0255">Endonuclease</keyword>
<name>A0A841K3L6_9BACT</name>
<dbReference type="GO" id="GO:0006284">
    <property type="term" value="P:base-excision repair"/>
    <property type="evidence" value="ECO:0007669"/>
    <property type="project" value="InterPro"/>
</dbReference>
<comment type="caution">
    <text evidence="6">The sequence shown here is derived from an EMBL/GenBank/DDBJ whole genome shotgun (WGS) entry which is preliminary data.</text>
</comment>
<dbReference type="Gene3D" id="1.10.340.30">
    <property type="entry name" value="Hypothetical protein, domain 2"/>
    <property type="match status" value="1"/>
</dbReference>
<dbReference type="PANTHER" id="PTHR10359:SF19">
    <property type="entry name" value="DNA REPAIR GLYCOSYLASE MJ1434-RELATED"/>
    <property type="match status" value="1"/>
</dbReference>
<dbReference type="GO" id="GO:0046872">
    <property type="term" value="F:metal ion binding"/>
    <property type="evidence" value="ECO:0007669"/>
    <property type="project" value="UniProtKB-KW"/>
</dbReference>
<dbReference type="InterPro" id="IPR023170">
    <property type="entry name" value="HhH_base_excis_C"/>
</dbReference>
<keyword evidence="1" id="KW-0004">4Fe-4S</keyword>
<sequence>MNLTLFEDGRLQEIHDRLLVAYGPPPLRVPWPPLRQFVYSMLSSRTKTETSHEVLYALERHFKSWERVRDSSEDEVLRIIAPATFAETKAPRLQKALRRIARQNGGKLNLDFLHGQPIDRIRKWLETFEGVGPKTSASVVNFSTIRGSALVIDSHHQRIAERLHLVPKNTPTAETEKKLMSLAPSTWGPEMLDDHHSLIKLHGQRACTKLQWQPHCPPCPLLTICPTGKEVTSSRDVRETIRR</sequence>
<proteinExistence type="predicted"/>
<dbReference type="InterPro" id="IPR011257">
    <property type="entry name" value="DNA_glycosylase"/>
</dbReference>
<dbReference type="RefSeq" id="WP_050059911.1">
    <property type="nucleotide sequence ID" value="NZ_JACHEK010000012.1"/>
</dbReference>
<keyword evidence="6" id="KW-0540">Nuclease</keyword>
<dbReference type="PIRSF" id="PIRSF001435">
    <property type="entry name" value="Nth"/>
    <property type="match status" value="1"/>
</dbReference>
<evidence type="ECO:0000256" key="2">
    <source>
        <dbReference type="ARBA" id="ARBA00022723"/>
    </source>
</evidence>
<evidence type="ECO:0000313" key="6">
    <source>
        <dbReference type="EMBL" id="MBB6147157.1"/>
    </source>
</evidence>
<dbReference type="EC" id="4.2.99.18" evidence="6"/>
<keyword evidence="2" id="KW-0479">Metal-binding</keyword>
<keyword evidence="4" id="KW-0411">Iron-sulfur</keyword>
<organism evidence="6 7">
    <name type="scientific">Silvibacterium bohemicum</name>
    <dbReference type="NCBI Taxonomy" id="1577686"/>
    <lineage>
        <taxon>Bacteria</taxon>
        <taxon>Pseudomonadati</taxon>
        <taxon>Acidobacteriota</taxon>
        <taxon>Terriglobia</taxon>
        <taxon>Terriglobales</taxon>
        <taxon>Acidobacteriaceae</taxon>
        <taxon>Silvibacterium</taxon>
    </lineage>
</organism>
<evidence type="ECO:0000313" key="7">
    <source>
        <dbReference type="Proteomes" id="UP000538666"/>
    </source>
</evidence>
<dbReference type="Gene3D" id="1.10.1670.10">
    <property type="entry name" value="Helix-hairpin-Helix base-excision DNA repair enzymes (C-terminal)"/>
    <property type="match status" value="1"/>
</dbReference>
<dbReference type="GO" id="GO:0051539">
    <property type="term" value="F:4 iron, 4 sulfur cluster binding"/>
    <property type="evidence" value="ECO:0007669"/>
    <property type="project" value="UniProtKB-KW"/>
</dbReference>
<keyword evidence="6" id="KW-0378">Hydrolase</keyword>
<accession>A0A841K3L6</accession>
<dbReference type="Pfam" id="PF00730">
    <property type="entry name" value="HhH-GPD"/>
    <property type="match status" value="1"/>
</dbReference>
<dbReference type="GO" id="GO:0140078">
    <property type="term" value="F:class I DNA-(apurinic or apyrimidinic site) endonuclease activity"/>
    <property type="evidence" value="ECO:0007669"/>
    <property type="project" value="UniProtKB-EC"/>
</dbReference>
<dbReference type="Proteomes" id="UP000538666">
    <property type="component" value="Unassembled WGS sequence"/>
</dbReference>
<reference evidence="6 7" key="1">
    <citation type="submission" date="2020-08" db="EMBL/GenBank/DDBJ databases">
        <title>Genomic Encyclopedia of Type Strains, Phase IV (KMG-IV): sequencing the most valuable type-strain genomes for metagenomic binning, comparative biology and taxonomic classification.</title>
        <authorList>
            <person name="Goeker M."/>
        </authorList>
    </citation>
    <scope>NUCLEOTIDE SEQUENCE [LARGE SCALE GENOMIC DNA]</scope>
    <source>
        <strain evidence="6 7">DSM 103733</strain>
    </source>
</reference>
<dbReference type="OrthoDB" id="9800977at2"/>
<dbReference type="EMBL" id="JACHEK010000012">
    <property type="protein sequence ID" value="MBB6147157.1"/>
    <property type="molecule type" value="Genomic_DNA"/>
</dbReference>
<dbReference type="CDD" id="cd00056">
    <property type="entry name" value="ENDO3c"/>
    <property type="match status" value="1"/>
</dbReference>
<keyword evidence="7" id="KW-1185">Reference proteome</keyword>
<evidence type="ECO:0000256" key="4">
    <source>
        <dbReference type="ARBA" id="ARBA00023014"/>
    </source>
</evidence>
<dbReference type="InterPro" id="IPR003265">
    <property type="entry name" value="HhH-GPD_domain"/>
</dbReference>
<gene>
    <name evidence="6" type="ORF">HNQ77_005142</name>
</gene>
<keyword evidence="6" id="KW-0456">Lyase</keyword>
<dbReference type="PANTHER" id="PTHR10359">
    <property type="entry name" value="A/G-SPECIFIC ADENINE GLYCOSYLASE/ENDONUCLEASE III"/>
    <property type="match status" value="1"/>
</dbReference>
<evidence type="ECO:0000259" key="5">
    <source>
        <dbReference type="SMART" id="SM00478"/>
    </source>
</evidence>
<protein>
    <submittedName>
        <fullName evidence="6">Endonuclease-3</fullName>
        <ecNumber evidence="6">4.2.99.18</ecNumber>
    </submittedName>
</protein>
<dbReference type="SUPFAM" id="SSF48150">
    <property type="entry name" value="DNA-glycosylase"/>
    <property type="match status" value="1"/>
</dbReference>
<evidence type="ECO:0000256" key="1">
    <source>
        <dbReference type="ARBA" id="ARBA00022485"/>
    </source>
</evidence>
<dbReference type="SMART" id="SM00478">
    <property type="entry name" value="ENDO3c"/>
    <property type="match status" value="1"/>
</dbReference>